<dbReference type="PROSITE" id="PS50878">
    <property type="entry name" value="RT_POL"/>
    <property type="match status" value="1"/>
</dbReference>
<comment type="caution">
    <text evidence="2">The sequence shown here is derived from an EMBL/GenBank/DDBJ whole genome shotgun (WGS) entry which is preliminary data.</text>
</comment>
<evidence type="ECO:0000313" key="3">
    <source>
        <dbReference type="Proteomes" id="UP001148838"/>
    </source>
</evidence>
<dbReference type="Proteomes" id="UP001148838">
    <property type="component" value="Unassembled WGS sequence"/>
</dbReference>
<dbReference type="PANTHER" id="PTHR47027">
    <property type="entry name" value="REVERSE TRANSCRIPTASE DOMAIN-CONTAINING PROTEIN"/>
    <property type="match status" value="1"/>
</dbReference>
<evidence type="ECO:0000259" key="1">
    <source>
        <dbReference type="PROSITE" id="PS50878"/>
    </source>
</evidence>
<evidence type="ECO:0000313" key="2">
    <source>
        <dbReference type="EMBL" id="KAJ4435488.1"/>
    </source>
</evidence>
<accession>A0ABQ8SNB5</accession>
<feature type="domain" description="Reverse transcriptase" evidence="1">
    <location>
        <begin position="1"/>
        <end position="117"/>
    </location>
</feature>
<reference evidence="2 3" key="1">
    <citation type="journal article" date="2022" name="Allergy">
        <title>Genome assembly and annotation of Periplaneta americana reveal a comprehensive cockroach allergen profile.</title>
        <authorList>
            <person name="Wang L."/>
            <person name="Xiong Q."/>
            <person name="Saelim N."/>
            <person name="Wang L."/>
            <person name="Nong W."/>
            <person name="Wan A.T."/>
            <person name="Shi M."/>
            <person name="Liu X."/>
            <person name="Cao Q."/>
            <person name="Hui J.H.L."/>
            <person name="Sookrung N."/>
            <person name="Leung T.F."/>
            <person name="Tungtrongchitr A."/>
            <person name="Tsui S.K.W."/>
        </authorList>
    </citation>
    <scope>NUCLEOTIDE SEQUENCE [LARGE SCALE GENOMIC DNA]</scope>
    <source>
        <strain evidence="2">PWHHKU_190912</strain>
    </source>
</reference>
<sequence length="176" mass="19825">MAGLCEGGNEPSGSLKAMMSSLSPTLLNIYLADLVKNCFQNMGGVVVRGRLINCIRFADDMTLLAEEEMILRDMLLELNDSCEQYGMKINANKTKAMVIGRKVKKITGRQHWLKWVECMEGKELCSVVHKGQHTRQQPQMHARAVSCPRARDASPRVQCSDDRCCRLFSHMNYAKS</sequence>
<name>A0ABQ8SNB5_PERAM</name>
<dbReference type="Pfam" id="PF00078">
    <property type="entry name" value="RVT_1"/>
    <property type="match status" value="1"/>
</dbReference>
<organism evidence="2 3">
    <name type="scientific">Periplaneta americana</name>
    <name type="common">American cockroach</name>
    <name type="synonym">Blatta americana</name>
    <dbReference type="NCBI Taxonomy" id="6978"/>
    <lineage>
        <taxon>Eukaryota</taxon>
        <taxon>Metazoa</taxon>
        <taxon>Ecdysozoa</taxon>
        <taxon>Arthropoda</taxon>
        <taxon>Hexapoda</taxon>
        <taxon>Insecta</taxon>
        <taxon>Pterygota</taxon>
        <taxon>Neoptera</taxon>
        <taxon>Polyneoptera</taxon>
        <taxon>Dictyoptera</taxon>
        <taxon>Blattodea</taxon>
        <taxon>Blattoidea</taxon>
        <taxon>Blattidae</taxon>
        <taxon>Blattinae</taxon>
        <taxon>Periplaneta</taxon>
    </lineage>
</organism>
<dbReference type="InterPro" id="IPR000477">
    <property type="entry name" value="RT_dom"/>
</dbReference>
<dbReference type="InterPro" id="IPR043502">
    <property type="entry name" value="DNA/RNA_pol_sf"/>
</dbReference>
<dbReference type="EMBL" id="JAJSOF020000023">
    <property type="protein sequence ID" value="KAJ4435488.1"/>
    <property type="molecule type" value="Genomic_DNA"/>
</dbReference>
<gene>
    <name evidence="2" type="ORF">ANN_18104</name>
</gene>
<proteinExistence type="predicted"/>
<keyword evidence="3" id="KW-1185">Reference proteome</keyword>
<dbReference type="SUPFAM" id="SSF56672">
    <property type="entry name" value="DNA/RNA polymerases"/>
    <property type="match status" value="1"/>
</dbReference>
<dbReference type="PANTHER" id="PTHR47027:SF20">
    <property type="entry name" value="REVERSE TRANSCRIPTASE-LIKE PROTEIN WITH RNA-DIRECTED DNA POLYMERASE DOMAIN"/>
    <property type="match status" value="1"/>
</dbReference>
<protein>
    <recommendedName>
        <fullName evidence="1">Reverse transcriptase domain-containing protein</fullName>
    </recommendedName>
</protein>